<evidence type="ECO:0000256" key="5">
    <source>
        <dbReference type="ARBA" id="ARBA00022448"/>
    </source>
</evidence>
<evidence type="ECO:0000313" key="20">
    <source>
        <dbReference type="Proteomes" id="UP000694425"/>
    </source>
</evidence>
<evidence type="ECO:0000256" key="4">
    <source>
        <dbReference type="ARBA" id="ARBA00004544"/>
    </source>
</evidence>
<feature type="domain" description="C2" evidence="18">
    <location>
        <begin position="1"/>
        <end position="109"/>
    </location>
</feature>
<keyword evidence="13" id="KW-0966">Cell projection</keyword>
<evidence type="ECO:0000256" key="3">
    <source>
        <dbReference type="ARBA" id="ARBA00004466"/>
    </source>
</evidence>
<dbReference type="AlphaFoldDB" id="A0A8C6ZYS8"/>
<dbReference type="GO" id="GO:0030659">
    <property type="term" value="C:cytoplasmic vesicle membrane"/>
    <property type="evidence" value="ECO:0007669"/>
    <property type="project" value="UniProtKB-SubCell"/>
</dbReference>
<evidence type="ECO:0000256" key="17">
    <source>
        <dbReference type="SAM" id="MobiDB-lite"/>
    </source>
</evidence>
<evidence type="ECO:0000256" key="1">
    <source>
        <dbReference type="ARBA" id="ARBA00004156"/>
    </source>
</evidence>
<comment type="subcellular location">
    <subcellularLocation>
        <location evidence="2">Cell membrane</location>
    </subcellularLocation>
    <subcellularLocation>
        <location evidence="3">Cell projection</location>
        <location evidence="3">Ruffle</location>
    </subcellularLocation>
    <subcellularLocation>
        <location evidence="4">Cytoplasm</location>
        <location evidence="4">Cell cortex</location>
    </subcellularLocation>
    <subcellularLocation>
        <location evidence="1">Cytoplasmic vesicle membrane</location>
    </subcellularLocation>
</comment>
<keyword evidence="11" id="KW-0446">Lipid-binding</keyword>
<dbReference type="GO" id="GO:0010828">
    <property type="term" value="P:positive regulation of D-glucose transmembrane transport"/>
    <property type="evidence" value="ECO:0007669"/>
    <property type="project" value="TreeGrafter"/>
</dbReference>
<reference evidence="19" key="1">
    <citation type="submission" date="2025-08" db="UniProtKB">
        <authorList>
            <consortium name="Ensembl"/>
        </authorList>
    </citation>
    <scope>IDENTIFICATION</scope>
</reference>
<evidence type="ECO:0000256" key="2">
    <source>
        <dbReference type="ARBA" id="ARBA00004236"/>
    </source>
</evidence>
<dbReference type="GO" id="GO:0001726">
    <property type="term" value="C:ruffle"/>
    <property type="evidence" value="ECO:0007669"/>
    <property type="project" value="UniProtKB-SubCell"/>
</dbReference>
<sequence>MPGKLKVKIVAGRHLPVMDRASDLTDAFVEVKFGNTTFKTDVYLKSLNPQWNSEWFKFEVDDEDLQDEPLQITVLDHDTYSANDAIGKVYIDIDPLLYSEAATVISGWFPIYDTIHGIRGEINVIVKVDLFNDLNRFRQSSCGVKFFCTTSIPKCYRAVIIHGFVEELVVNEDPEYQWIDRIRTPRASNEARQRLISLMSGELQRKIGLKVLEMRGNAVVGYLQCFDLEGESGLVVRAIGTACTLDKLSSPAAFLPACNSPSKEMKEIPFNEDPNPNTHSSGPSTPLKNQTYSFSPSKSYSRQSSSSDTDLSLTPKTGMGSGSAGKEGGPFKALLRQQTQSALEQREFPFFTLTAFPPGFLMHVGGVVSARSVKLLDRIHNPDEPETRDAWWAEIRQEIKSHAKALGCHAVVGYSESTSICEEVCILSASGTAAVLNPRFLQDGTVEGCLEQRLEENLPAGCGFCHIPYDELNMPFPAHLTYCYNCRKQKVPDVLFTTIDLPIDATVIGKGCLIQARLCRLKKKAQAEANATAISNLLPFMEYVHTQLMNKLKLKGMNALFGLRIQITVGENMLMGLASATGVYLAALPTPGGIQIAGKTPNDGSYEQHISHMQKKINDTIAKNKELYEINPPDLSEEIIGSPIPEPRQRSRLLRSQSESSDEVTELDLSHGKKDAFVLEIDDTDAMEDVHSLLTDVPPPSGFYSCNTEIMPGINNWTSEIQMFTSVRVIRLSSLNLTNQALNKNFNDLCENLLKSLYFKLRSMIPCCLCHVNFTVSLPEDELIQVTVTAVAITFDKNQALQTTKTHVEKSLQRASTDNEELLQFPLELCSDSLPSHPFPPAKAVTVEKASPMGEGNFRNRSTPPCANSTVGVVKMTPLSFIPGAKITKYLGIINMFFIRETTSLREEGGVSGFLHAFIAEVFAMVRAHVAALGGNAVVSYIMKQCVFMENPNKNQAQCLINVSGDAVVFVRESELEVLSTQQPTANCQPSCPGGEVTT</sequence>
<keyword evidence="10" id="KW-0653">Protein transport</keyword>
<dbReference type="FunFam" id="2.60.40.150:FF:000020">
    <property type="entry name" value="C2 calcium dependent domain containing 5"/>
    <property type="match status" value="1"/>
</dbReference>
<keyword evidence="8" id="KW-0479">Metal-binding</keyword>
<feature type="region of interest" description="Disordered" evidence="17">
    <location>
        <begin position="265"/>
        <end position="330"/>
    </location>
</feature>
<dbReference type="GO" id="GO:0005886">
    <property type="term" value="C:plasma membrane"/>
    <property type="evidence" value="ECO:0007669"/>
    <property type="project" value="UniProtKB-SubCell"/>
</dbReference>
<dbReference type="Proteomes" id="UP000694425">
    <property type="component" value="Unplaced"/>
</dbReference>
<evidence type="ECO:0000259" key="18">
    <source>
        <dbReference type="PROSITE" id="PS50004"/>
    </source>
</evidence>
<dbReference type="InterPro" id="IPR057815">
    <property type="entry name" value="C2CD5_C"/>
</dbReference>
<dbReference type="InterPro" id="IPR056431">
    <property type="entry name" value="C2CD5_YbjQ-rel_dom"/>
</dbReference>
<name>A0A8C6ZYS8_NEOVI</name>
<organism evidence="19 20">
    <name type="scientific">Neovison vison</name>
    <name type="common">American mink</name>
    <name type="synonym">Mustela vison</name>
    <dbReference type="NCBI Taxonomy" id="452646"/>
    <lineage>
        <taxon>Eukaryota</taxon>
        <taxon>Metazoa</taxon>
        <taxon>Chordata</taxon>
        <taxon>Craniata</taxon>
        <taxon>Vertebrata</taxon>
        <taxon>Euteleostomi</taxon>
        <taxon>Mammalia</taxon>
        <taxon>Eutheria</taxon>
        <taxon>Laurasiatheria</taxon>
        <taxon>Carnivora</taxon>
        <taxon>Caniformia</taxon>
        <taxon>Musteloidea</taxon>
        <taxon>Mustelidae</taxon>
        <taxon>Mustelinae</taxon>
        <taxon>Neogale</taxon>
    </lineage>
</organism>
<evidence type="ECO:0000313" key="19">
    <source>
        <dbReference type="Ensembl" id="ENSNVIP00000000861.1"/>
    </source>
</evidence>
<dbReference type="SUPFAM" id="SSF49562">
    <property type="entry name" value="C2 domain (Calcium/lipid-binding domain, CaLB)"/>
    <property type="match status" value="1"/>
</dbReference>
<keyword evidence="9" id="KW-0106">Calcium</keyword>
<dbReference type="Ensembl" id="ENSNVIT00000001016.1">
    <property type="protein sequence ID" value="ENSNVIP00000000861.1"/>
    <property type="gene ID" value="ENSNVIG00000000073.1"/>
</dbReference>
<dbReference type="PANTHER" id="PTHR37412:SF2">
    <property type="entry name" value="C2 DOMAIN-CONTAINING PROTEIN 5"/>
    <property type="match status" value="1"/>
</dbReference>
<dbReference type="GeneTree" id="ENSGT00390000000212"/>
<dbReference type="GO" id="GO:0065002">
    <property type="term" value="P:intracellular protein transmembrane transport"/>
    <property type="evidence" value="ECO:0007669"/>
    <property type="project" value="TreeGrafter"/>
</dbReference>
<evidence type="ECO:0000256" key="14">
    <source>
        <dbReference type="ARBA" id="ARBA00023329"/>
    </source>
</evidence>
<dbReference type="InterPro" id="IPR037785">
    <property type="entry name" value="C2_C2CD5"/>
</dbReference>
<evidence type="ECO:0000256" key="11">
    <source>
        <dbReference type="ARBA" id="ARBA00023121"/>
    </source>
</evidence>
<dbReference type="Pfam" id="PF00168">
    <property type="entry name" value="C2"/>
    <property type="match status" value="1"/>
</dbReference>
<keyword evidence="7" id="KW-0963">Cytoplasm</keyword>
<accession>A0A8C6ZYS8</accession>
<dbReference type="GO" id="GO:0005509">
    <property type="term" value="F:calcium ion binding"/>
    <property type="evidence" value="ECO:0007669"/>
    <property type="project" value="TreeGrafter"/>
</dbReference>
<evidence type="ECO:0000256" key="15">
    <source>
        <dbReference type="ARBA" id="ARBA00054259"/>
    </source>
</evidence>
<dbReference type="Gene3D" id="2.60.40.150">
    <property type="entry name" value="C2 domain"/>
    <property type="match status" value="1"/>
</dbReference>
<dbReference type="InterPro" id="IPR000008">
    <property type="entry name" value="C2_dom"/>
</dbReference>
<evidence type="ECO:0000256" key="8">
    <source>
        <dbReference type="ARBA" id="ARBA00022723"/>
    </source>
</evidence>
<feature type="compositionally biased region" description="Low complexity" evidence="17">
    <location>
        <begin position="290"/>
        <end position="318"/>
    </location>
</feature>
<dbReference type="GO" id="GO:0005938">
    <property type="term" value="C:cell cortex"/>
    <property type="evidence" value="ECO:0007669"/>
    <property type="project" value="UniProtKB-SubCell"/>
</dbReference>
<feature type="compositionally biased region" description="Gly residues" evidence="17">
    <location>
        <begin position="319"/>
        <end position="328"/>
    </location>
</feature>
<evidence type="ECO:0000256" key="13">
    <source>
        <dbReference type="ARBA" id="ARBA00023273"/>
    </source>
</evidence>
<evidence type="ECO:0000256" key="16">
    <source>
        <dbReference type="ARBA" id="ARBA00068078"/>
    </source>
</evidence>
<feature type="region of interest" description="Disordered" evidence="17">
    <location>
        <begin position="636"/>
        <end position="668"/>
    </location>
</feature>
<evidence type="ECO:0000256" key="10">
    <source>
        <dbReference type="ARBA" id="ARBA00022927"/>
    </source>
</evidence>
<feature type="compositionally biased region" description="Polar residues" evidence="17">
    <location>
        <begin position="274"/>
        <end position="289"/>
    </location>
</feature>
<dbReference type="GO" id="GO:0031340">
    <property type="term" value="P:positive regulation of vesicle fusion"/>
    <property type="evidence" value="ECO:0007669"/>
    <property type="project" value="TreeGrafter"/>
</dbReference>
<comment type="function">
    <text evidence="15">Required for insulin-stimulated glucose transport and glucose transporter SLC2A4/GLUT4 translocation from intracellular glucose storage vesicle (GSV) to the plasma membrane (PM) in adipocytes. Binds phospholipid membranes in a calcium-dependent manner and is necessary for the optimal membrane fusion between SLC2A4/GLUT4 GSV and the PM.</text>
</comment>
<dbReference type="GO" id="GO:0090314">
    <property type="term" value="P:positive regulation of protein targeting to membrane"/>
    <property type="evidence" value="ECO:0007669"/>
    <property type="project" value="TreeGrafter"/>
</dbReference>
<keyword evidence="6" id="KW-1003">Cell membrane</keyword>
<dbReference type="SMART" id="SM00239">
    <property type="entry name" value="C2"/>
    <property type="match status" value="1"/>
</dbReference>
<dbReference type="GO" id="GO:0005544">
    <property type="term" value="F:calcium-dependent phospholipid binding"/>
    <property type="evidence" value="ECO:0007669"/>
    <property type="project" value="InterPro"/>
</dbReference>
<evidence type="ECO:0000256" key="6">
    <source>
        <dbReference type="ARBA" id="ARBA00022475"/>
    </source>
</evidence>
<dbReference type="GO" id="GO:0072659">
    <property type="term" value="P:protein localization to plasma membrane"/>
    <property type="evidence" value="ECO:0007669"/>
    <property type="project" value="TreeGrafter"/>
</dbReference>
<keyword evidence="14" id="KW-0968">Cytoplasmic vesicle</keyword>
<dbReference type="InterPro" id="IPR038983">
    <property type="entry name" value="C2CD5"/>
</dbReference>
<reference evidence="19" key="2">
    <citation type="submission" date="2025-09" db="UniProtKB">
        <authorList>
            <consortium name="Ensembl"/>
        </authorList>
    </citation>
    <scope>IDENTIFICATION</scope>
</reference>
<keyword evidence="20" id="KW-1185">Reference proteome</keyword>
<evidence type="ECO:0000256" key="9">
    <source>
        <dbReference type="ARBA" id="ARBA00022837"/>
    </source>
</evidence>
<dbReference type="InterPro" id="IPR056430">
    <property type="entry name" value="C2CD5_YbjQ-like_dom"/>
</dbReference>
<proteinExistence type="predicted"/>
<protein>
    <recommendedName>
        <fullName evidence="16">C2 domain-containing protein 5</fullName>
    </recommendedName>
</protein>
<dbReference type="InterPro" id="IPR035892">
    <property type="entry name" value="C2_domain_sf"/>
</dbReference>
<dbReference type="PANTHER" id="PTHR37412">
    <property type="entry name" value="C2 DOMAIN-CONTAINING PROTEIN 5"/>
    <property type="match status" value="1"/>
</dbReference>
<keyword evidence="5" id="KW-0813">Transport</keyword>
<dbReference type="GO" id="GO:0008286">
    <property type="term" value="P:insulin receptor signaling pathway"/>
    <property type="evidence" value="ECO:0007669"/>
    <property type="project" value="UniProtKB-ARBA"/>
</dbReference>
<dbReference type="Pfam" id="PF23128">
    <property type="entry name" value="YbjQ_4"/>
    <property type="match status" value="1"/>
</dbReference>
<dbReference type="PROSITE" id="PS50004">
    <property type="entry name" value="C2"/>
    <property type="match status" value="1"/>
</dbReference>
<dbReference type="Pfam" id="PF23028">
    <property type="entry name" value="YbjQ_3"/>
    <property type="match status" value="1"/>
</dbReference>
<evidence type="ECO:0000256" key="12">
    <source>
        <dbReference type="ARBA" id="ARBA00023136"/>
    </source>
</evidence>
<keyword evidence="12" id="KW-0472">Membrane</keyword>
<dbReference type="Pfam" id="PF23025">
    <property type="entry name" value="YbjQ_2"/>
    <property type="match status" value="3"/>
</dbReference>
<evidence type="ECO:0000256" key="7">
    <source>
        <dbReference type="ARBA" id="ARBA00022490"/>
    </source>
</evidence>
<dbReference type="CDD" id="cd08688">
    <property type="entry name" value="C2_KIAA0528-like"/>
    <property type="match status" value="1"/>
</dbReference>